<gene>
    <name evidence="2" type="ORF">NQ315_016970</name>
</gene>
<feature type="transmembrane region" description="Helical" evidence="1">
    <location>
        <begin position="12"/>
        <end position="38"/>
    </location>
</feature>
<proteinExistence type="predicted"/>
<keyword evidence="1" id="KW-0472">Membrane</keyword>
<dbReference type="EMBL" id="JANEYG010000021">
    <property type="protein sequence ID" value="KAJ8919063.1"/>
    <property type="molecule type" value="Genomic_DNA"/>
</dbReference>
<keyword evidence="1" id="KW-0812">Transmembrane</keyword>
<name>A0AAV8VXM7_9CUCU</name>
<evidence type="ECO:0000313" key="2">
    <source>
        <dbReference type="EMBL" id="KAJ8919063.1"/>
    </source>
</evidence>
<keyword evidence="3" id="KW-1185">Reference proteome</keyword>
<sequence>MVLSPAKRNLGRIAAVLGILQGVAWISMSLISIILHYWAPELEIGTSYADYVGSLLYHKFIIDDVEIMESTFIITGTTFSVFMWIYFVLSVLWCSVSIDQFTAIYAGKKRQVVIMRIWGGFTLLISLIDLLFTMLLAMDYTSCGGTSSKIIDEAQYFCYLTVGIVMTMVARGYTLWFINVVFSIMLLMILRKEPNIAYEESNSSIYSSTIPRARLAKPLGQQSQSTGRSMSP</sequence>
<reference evidence="2 3" key="1">
    <citation type="journal article" date="2023" name="Insect Mol. Biol.">
        <title>Genome sequencing provides insights into the evolution of gene families encoding plant cell wall-degrading enzymes in longhorned beetles.</title>
        <authorList>
            <person name="Shin N.R."/>
            <person name="Okamura Y."/>
            <person name="Kirsch R."/>
            <person name="Pauchet Y."/>
        </authorList>
    </citation>
    <scope>NUCLEOTIDE SEQUENCE [LARGE SCALE GENOMIC DNA]</scope>
    <source>
        <strain evidence="2">EAD_L_NR</strain>
    </source>
</reference>
<comment type="caution">
    <text evidence="2">The sequence shown here is derived from an EMBL/GenBank/DDBJ whole genome shotgun (WGS) entry which is preliminary data.</text>
</comment>
<feature type="transmembrane region" description="Helical" evidence="1">
    <location>
        <begin position="117"/>
        <end position="138"/>
    </location>
</feature>
<evidence type="ECO:0000256" key="1">
    <source>
        <dbReference type="SAM" id="Phobius"/>
    </source>
</evidence>
<protein>
    <recommendedName>
        <fullName evidence="4">Transmembrane protein</fullName>
    </recommendedName>
</protein>
<dbReference type="Proteomes" id="UP001159042">
    <property type="component" value="Unassembled WGS sequence"/>
</dbReference>
<keyword evidence="1" id="KW-1133">Transmembrane helix</keyword>
<organism evidence="2 3">
    <name type="scientific">Exocentrus adspersus</name>
    <dbReference type="NCBI Taxonomy" id="1586481"/>
    <lineage>
        <taxon>Eukaryota</taxon>
        <taxon>Metazoa</taxon>
        <taxon>Ecdysozoa</taxon>
        <taxon>Arthropoda</taxon>
        <taxon>Hexapoda</taxon>
        <taxon>Insecta</taxon>
        <taxon>Pterygota</taxon>
        <taxon>Neoptera</taxon>
        <taxon>Endopterygota</taxon>
        <taxon>Coleoptera</taxon>
        <taxon>Polyphaga</taxon>
        <taxon>Cucujiformia</taxon>
        <taxon>Chrysomeloidea</taxon>
        <taxon>Cerambycidae</taxon>
        <taxon>Lamiinae</taxon>
        <taxon>Acanthocinini</taxon>
        <taxon>Exocentrus</taxon>
    </lineage>
</organism>
<feature type="transmembrane region" description="Helical" evidence="1">
    <location>
        <begin position="72"/>
        <end position="96"/>
    </location>
</feature>
<evidence type="ECO:0000313" key="3">
    <source>
        <dbReference type="Proteomes" id="UP001159042"/>
    </source>
</evidence>
<evidence type="ECO:0008006" key="4">
    <source>
        <dbReference type="Google" id="ProtNLM"/>
    </source>
</evidence>
<feature type="transmembrane region" description="Helical" evidence="1">
    <location>
        <begin position="173"/>
        <end position="190"/>
    </location>
</feature>
<accession>A0AAV8VXM7</accession>
<dbReference type="AlphaFoldDB" id="A0AAV8VXM7"/>